<dbReference type="EC" id="2.6.1.85" evidence="1"/>
<sequence>MSNATTIAELLSPAPDPWQVFQSLTSRGLSRLLFLDSSQRHPMRGRYSYIAGEPHVWLENSWSDQNLGDPFLRVAAQLANRRAKSLPGLPPFQGGAGGVFGYELSHCVEELPSAGPNWHSLPDFAVGIYLWVIAWDHLQDKAWIVVQPGGPSLNTIRNWMTTPIGSPGNRPSVVDLHPKLPALYPLRGQVSSNFDLRSFTHAVRQAIDYVHQGDCFQVNIAQTLFHPATCSNLELYERLRTRNPAPFSAYFDLGKGALLSASPERFLKVSEGEVETRPIKGTRPRGSTEEEDAARAQELANSAKDRAENVMIVDLLRNDIGRSCQYGSVQVPKVCEIESFETVHHMVSEVRGRLRPDQTPLHLLRNCFPGGSVTGAPKVRAMEIITELEKIPRGFYCGSLGFVGFDGTMDTNILIRTITSTQGWWSFPVGGGIVADSEPEKEYEETLHKAAGILNALK</sequence>
<evidence type="ECO:0000256" key="1">
    <source>
        <dbReference type="ARBA" id="ARBA00013139"/>
    </source>
</evidence>
<keyword evidence="2 6" id="KW-0808">Transferase</keyword>
<accession>A0A8E6B5C5</accession>
<dbReference type="InterPro" id="IPR005802">
    <property type="entry name" value="ADC_synth_comp_1"/>
</dbReference>
<reference evidence="6" key="1">
    <citation type="submission" date="2021-05" db="EMBL/GenBank/DDBJ databases">
        <title>Complete genome sequence of the cellulolytic planctomycete Telmatocola sphagniphila SP2T and characterization of the first cellulase from planctomycetes.</title>
        <authorList>
            <person name="Rakitin A.L."/>
            <person name="Beletsky A.V."/>
            <person name="Naumoff D.G."/>
            <person name="Kulichevskaya I.S."/>
            <person name="Mardanov A.V."/>
            <person name="Ravin N.V."/>
            <person name="Dedysh S.N."/>
        </authorList>
    </citation>
    <scope>NUCLEOTIDE SEQUENCE</scope>
    <source>
        <strain evidence="6">SP2T</strain>
    </source>
</reference>
<dbReference type="InterPro" id="IPR019999">
    <property type="entry name" value="Anth_synth_I-like"/>
</dbReference>
<evidence type="ECO:0000259" key="5">
    <source>
        <dbReference type="Pfam" id="PF04715"/>
    </source>
</evidence>
<dbReference type="Proteomes" id="UP000676194">
    <property type="component" value="Chromosome"/>
</dbReference>
<dbReference type="GO" id="GO:0046820">
    <property type="term" value="F:4-amino-4-deoxychorismate synthase activity"/>
    <property type="evidence" value="ECO:0007669"/>
    <property type="project" value="UniProtKB-EC"/>
</dbReference>
<dbReference type="GO" id="GO:0009396">
    <property type="term" value="P:folic acid-containing compound biosynthetic process"/>
    <property type="evidence" value="ECO:0007669"/>
    <property type="project" value="InterPro"/>
</dbReference>
<dbReference type="PRINTS" id="PR00095">
    <property type="entry name" value="ANTSNTHASEI"/>
</dbReference>
<feature type="domain" description="Anthranilate synthase component I N-terminal" evidence="5">
    <location>
        <begin position="16"/>
        <end position="143"/>
    </location>
</feature>
<keyword evidence="7" id="KW-1185">Reference proteome</keyword>
<gene>
    <name evidence="6" type="primary">pabB</name>
    <name evidence="6" type="ORF">KIH39_00490</name>
</gene>
<dbReference type="EMBL" id="CP074694">
    <property type="protein sequence ID" value="QVL32430.1"/>
    <property type="molecule type" value="Genomic_DNA"/>
</dbReference>
<dbReference type="RefSeq" id="WP_213497322.1">
    <property type="nucleotide sequence ID" value="NZ_CP074694.1"/>
</dbReference>
<dbReference type="PANTHER" id="PTHR11236:SF50">
    <property type="entry name" value="AMINODEOXYCHORISMATE SYNTHASE COMPONENT 1"/>
    <property type="match status" value="1"/>
</dbReference>
<dbReference type="GO" id="GO:0000162">
    <property type="term" value="P:L-tryptophan biosynthetic process"/>
    <property type="evidence" value="ECO:0007669"/>
    <property type="project" value="TreeGrafter"/>
</dbReference>
<dbReference type="Gene3D" id="3.60.120.10">
    <property type="entry name" value="Anthranilate synthase"/>
    <property type="match status" value="1"/>
</dbReference>
<dbReference type="SUPFAM" id="SSF56322">
    <property type="entry name" value="ADC synthase"/>
    <property type="match status" value="1"/>
</dbReference>
<proteinExistence type="predicted"/>
<evidence type="ECO:0000256" key="2">
    <source>
        <dbReference type="ARBA" id="ARBA00022679"/>
    </source>
</evidence>
<dbReference type="NCBIfam" id="TIGR00553">
    <property type="entry name" value="pabB"/>
    <property type="match status" value="1"/>
</dbReference>
<evidence type="ECO:0000313" key="7">
    <source>
        <dbReference type="Proteomes" id="UP000676194"/>
    </source>
</evidence>
<keyword evidence="6" id="KW-0032">Aminotransferase</keyword>
<dbReference type="InterPro" id="IPR006805">
    <property type="entry name" value="Anth_synth_I_N"/>
</dbReference>
<dbReference type="Pfam" id="PF00425">
    <property type="entry name" value="Chorismate_bind"/>
    <property type="match status" value="1"/>
</dbReference>
<feature type="region of interest" description="Disordered" evidence="3">
    <location>
        <begin position="270"/>
        <end position="297"/>
    </location>
</feature>
<dbReference type="Pfam" id="PF04715">
    <property type="entry name" value="Anth_synt_I_N"/>
    <property type="match status" value="1"/>
</dbReference>
<evidence type="ECO:0000313" key="6">
    <source>
        <dbReference type="EMBL" id="QVL32430.1"/>
    </source>
</evidence>
<dbReference type="KEGG" id="tsph:KIH39_00490"/>
<dbReference type="InterPro" id="IPR015890">
    <property type="entry name" value="Chorismate_C"/>
</dbReference>
<feature type="domain" description="Chorismate-utilising enzyme C-terminal" evidence="4">
    <location>
        <begin position="198"/>
        <end position="449"/>
    </location>
</feature>
<dbReference type="PANTHER" id="PTHR11236">
    <property type="entry name" value="AMINOBENZOATE/ANTHRANILATE SYNTHASE"/>
    <property type="match status" value="1"/>
</dbReference>
<organism evidence="6 7">
    <name type="scientific">Telmatocola sphagniphila</name>
    <dbReference type="NCBI Taxonomy" id="1123043"/>
    <lineage>
        <taxon>Bacteria</taxon>
        <taxon>Pseudomonadati</taxon>
        <taxon>Planctomycetota</taxon>
        <taxon>Planctomycetia</taxon>
        <taxon>Gemmatales</taxon>
        <taxon>Gemmataceae</taxon>
    </lineage>
</organism>
<protein>
    <recommendedName>
        <fullName evidence="1">aminodeoxychorismate synthase</fullName>
        <ecNumber evidence="1">2.6.1.85</ecNumber>
    </recommendedName>
</protein>
<evidence type="ECO:0000256" key="3">
    <source>
        <dbReference type="SAM" id="MobiDB-lite"/>
    </source>
</evidence>
<evidence type="ECO:0000259" key="4">
    <source>
        <dbReference type="Pfam" id="PF00425"/>
    </source>
</evidence>
<dbReference type="InterPro" id="IPR005801">
    <property type="entry name" value="ADC_synthase"/>
</dbReference>
<dbReference type="AlphaFoldDB" id="A0A8E6B5C5"/>
<name>A0A8E6B5C5_9BACT</name>